<accession>A0A0B6YAQ2</accession>
<organism evidence="1">
    <name type="scientific">Arion vulgaris</name>
    <dbReference type="NCBI Taxonomy" id="1028688"/>
    <lineage>
        <taxon>Eukaryota</taxon>
        <taxon>Metazoa</taxon>
        <taxon>Spiralia</taxon>
        <taxon>Lophotrochozoa</taxon>
        <taxon>Mollusca</taxon>
        <taxon>Gastropoda</taxon>
        <taxon>Heterobranchia</taxon>
        <taxon>Euthyneura</taxon>
        <taxon>Panpulmonata</taxon>
        <taxon>Eupulmonata</taxon>
        <taxon>Stylommatophora</taxon>
        <taxon>Helicina</taxon>
        <taxon>Arionoidea</taxon>
        <taxon>Arionidae</taxon>
        <taxon>Arion</taxon>
    </lineage>
</organism>
<sequence length="119" mass="13968">MCGFPRKDVQITKPWSQEEYVFSEHGSYSSNTSTKHLKEEFIPSGECSKSNTVLTSLVIYGSERNNTEQCLPLKYYNSSTEKKQCCQQLKILNLSIQQAYTRRSRYQIFQSRLYLQNQF</sequence>
<evidence type="ECO:0000313" key="1">
    <source>
        <dbReference type="EMBL" id="CEK53402.1"/>
    </source>
</evidence>
<dbReference type="EMBL" id="HACG01006537">
    <property type="protein sequence ID" value="CEK53402.1"/>
    <property type="molecule type" value="Transcribed_RNA"/>
</dbReference>
<gene>
    <name evidence="1" type="primary">ORF20183</name>
</gene>
<reference evidence="1" key="1">
    <citation type="submission" date="2014-12" db="EMBL/GenBank/DDBJ databases">
        <title>Insight into the proteome of Arion vulgaris.</title>
        <authorList>
            <person name="Aradska J."/>
            <person name="Bulat T."/>
            <person name="Smidak R."/>
            <person name="Sarate P."/>
            <person name="Gangsoo J."/>
            <person name="Sialana F."/>
            <person name="Bilban M."/>
            <person name="Lubec G."/>
        </authorList>
    </citation>
    <scope>NUCLEOTIDE SEQUENCE</scope>
    <source>
        <tissue evidence="1">Skin</tissue>
    </source>
</reference>
<dbReference type="AlphaFoldDB" id="A0A0B6YAQ2"/>
<proteinExistence type="predicted"/>
<protein>
    <submittedName>
        <fullName evidence="1">Uncharacterized protein</fullName>
    </submittedName>
</protein>
<name>A0A0B6YAQ2_9EUPU</name>